<accession>A0A161PCK5</accession>
<dbReference type="AlphaFoldDB" id="A0A161PCK5"/>
<dbReference type="RefSeq" id="WP_063204489.1">
    <property type="nucleotide sequence ID" value="NZ_LUKD01000001.1"/>
</dbReference>
<sequence>MTVTHFITGTVMVLLASVSSSAQTLSEAALFNRCYTQLTGKPVPLKHATMIQIKAGKVKALDACNSLLDKAELDASGPLINRNDKEARAVLNNFYNFHRTWFSANSVEQIQEYNEELARGTMDIYDSTEPGLALTRAMFARGAEYKDVLTLGWGVHAQREENAAVRSQIGWNVNFPARRLYGNHAGFNENLFNFRALTGGFNGNSDTTNSMFLHLPKIEVGELVGIRIKSESVMIPNVSLQPLGADRRGNEQQGLNHSFNLNATLGGGVLGTPIYILLNYGHGRGLEANGTTKVARRWSQTNMNSFLCQELPALRESDIRTMVVGNSSAPFRNSASCVMCHATLDPMAYTTRNVVMAGSDYFVMSEGSRTHSKTALHMVTYKPDLSSVAGWPSEPVANFHRQQPTGRLFFRSMTGTLIDKPVNGVAQLGEAMANTPDYYNCAAKRYFEYFTGIQVALYDRSNPANAELNRKLSSESIADREFVEALGAELRDSQSVRRMIKRIMSSKYYKEANFREQ</sequence>
<comment type="caution">
    <text evidence="2">The sequence shown here is derived from an EMBL/GenBank/DDBJ whole genome shotgun (WGS) entry which is preliminary data.</text>
</comment>
<keyword evidence="1" id="KW-0732">Signal</keyword>
<feature type="chain" id="PRO_5007824498" description="DUF1585 domain-containing protein" evidence="1">
    <location>
        <begin position="23"/>
        <end position="517"/>
    </location>
</feature>
<evidence type="ECO:0008006" key="4">
    <source>
        <dbReference type="Google" id="ProtNLM"/>
    </source>
</evidence>
<gene>
    <name evidence="2" type="ORF">AZI87_00425</name>
</gene>
<organism evidence="2 3">
    <name type="scientific">Bdellovibrio bacteriovorus</name>
    <dbReference type="NCBI Taxonomy" id="959"/>
    <lineage>
        <taxon>Bacteria</taxon>
        <taxon>Pseudomonadati</taxon>
        <taxon>Bdellovibrionota</taxon>
        <taxon>Bdellovibrionia</taxon>
        <taxon>Bdellovibrionales</taxon>
        <taxon>Pseudobdellovibrionaceae</taxon>
        <taxon>Bdellovibrio</taxon>
    </lineage>
</organism>
<feature type="signal peptide" evidence="1">
    <location>
        <begin position="1"/>
        <end position="22"/>
    </location>
</feature>
<evidence type="ECO:0000313" key="2">
    <source>
        <dbReference type="EMBL" id="KYG67784.1"/>
    </source>
</evidence>
<dbReference type="EMBL" id="LUKD01000001">
    <property type="protein sequence ID" value="KYG67784.1"/>
    <property type="molecule type" value="Genomic_DNA"/>
</dbReference>
<name>A0A161PCK5_BDEBC</name>
<evidence type="ECO:0000256" key="1">
    <source>
        <dbReference type="SAM" id="SignalP"/>
    </source>
</evidence>
<protein>
    <recommendedName>
        <fullName evidence="4">DUF1585 domain-containing protein</fullName>
    </recommendedName>
</protein>
<proteinExistence type="predicted"/>
<reference evidence="2 3" key="1">
    <citation type="submission" date="2016-03" db="EMBL/GenBank/DDBJ databases">
        <authorList>
            <person name="Ploux O."/>
        </authorList>
    </citation>
    <scope>NUCLEOTIDE SEQUENCE [LARGE SCALE GENOMIC DNA]</scope>
    <source>
        <strain evidence="2 3">EC13</strain>
    </source>
</reference>
<dbReference type="Proteomes" id="UP000075799">
    <property type="component" value="Unassembled WGS sequence"/>
</dbReference>
<evidence type="ECO:0000313" key="3">
    <source>
        <dbReference type="Proteomes" id="UP000075799"/>
    </source>
</evidence>